<comment type="caution">
    <text evidence="6">The sequence shown here is derived from an EMBL/GenBank/DDBJ whole genome shotgun (WGS) entry which is preliminary data.</text>
</comment>
<gene>
    <name evidence="6" type="ORF">NKR23_g9632</name>
</gene>
<dbReference type="PANTHER" id="PTHR35371">
    <property type="entry name" value="INNER MEMBRANE PROTEIN"/>
    <property type="match status" value="1"/>
</dbReference>
<evidence type="ECO:0000313" key="7">
    <source>
        <dbReference type="Proteomes" id="UP001174694"/>
    </source>
</evidence>
<name>A0AA38RF07_9PEZI</name>
<comment type="subcellular location">
    <subcellularLocation>
        <location evidence="1">Membrane</location>
    </subcellularLocation>
</comment>
<dbReference type="EMBL" id="JANBVO010000038">
    <property type="protein sequence ID" value="KAJ9136750.1"/>
    <property type="molecule type" value="Genomic_DNA"/>
</dbReference>
<keyword evidence="4 5" id="KW-0472">Membrane</keyword>
<dbReference type="PANTHER" id="PTHR35371:SF1">
    <property type="entry name" value="BLR7753 PROTEIN"/>
    <property type="match status" value="1"/>
</dbReference>
<evidence type="ECO:0000256" key="2">
    <source>
        <dbReference type="ARBA" id="ARBA00022692"/>
    </source>
</evidence>
<evidence type="ECO:0000256" key="1">
    <source>
        <dbReference type="ARBA" id="ARBA00004370"/>
    </source>
</evidence>
<evidence type="ECO:0000256" key="3">
    <source>
        <dbReference type="ARBA" id="ARBA00022989"/>
    </source>
</evidence>
<keyword evidence="7" id="KW-1185">Reference proteome</keyword>
<dbReference type="InterPro" id="IPR001129">
    <property type="entry name" value="Membr-assoc_MAPEG"/>
</dbReference>
<proteinExistence type="predicted"/>
<dbReference type="Pfam" id="PF01124">
    <property type="entry name" value="MAPEG"/>
    <property type="match status" value="1"/>
</dbReference>
<feature type="transmembrane region" description="Helical" evidence="5">
    <location>
        <begin position="132"/>
        <end position="153"/>
    </location>
</feature>
<keyword evidence="2 5" id="KW-0812">Transmembrane</keyword>
<organism evidence="6 7">
    <name type="scientific">Pleurostoma richardsiae</name>
    <dbReference type="NCBI Taxonomy" id="41990"/>
    <lineage>
        <taxon>Eukaryota</taxon>
        <taxon>Fungi</taxon>
        <taxon>Dikarya</taxon>
        <taxon>Ascomycota</taxon>
        <taxon>Pezizomycotina</taxon>
        <taxon>Sordariomycetes</taxon>
        <taxon>Sordariomycetidae</taxon>
        <taxon>Calosphaeriales</taxon>
        <taxon>Pleurostomataceae</taxon>
        <taxon>Pleurostoma</taxon>
    </lineage>
</organism>
<dbReference type="Proteomes" id="UP001174694">
    <property type="component" value="Unassembled WGS sequence"/>
</dbReference>
<dbReference type="SUPFAM" id="SSF161084">
    <property type="entry name" value="MAPEG domain-like"/>
    <property type="match status" value="1"/>
</dbReference>
<evidence type="ECO:0000313" key="6">
    <source>
        <dbReference type="EMBL" id="KAJ9136750.1"/>
    </source>
</evidence>
<evidence type="ECO:0000256" key="4">
    <source>
        <dbReference type="ARBA" id="ARBA00023136"/>
    </source>
</evidence>
<dbReference type="Gene3D" id="1.20.120.550">
    <property type="entry name" value="Membrane associated eicosanoid/glutathione metabolism-like domain"/>
    <property type="match status" value="1"/>
</dbReference>
<dbReference type="AlphaFoldDB" id="A0AA38RF07"/>
<keyword evidence="3 5" id="KW-1133">Transmembrane helix</keyword>
<dbReference type="GO" id="GO:0016020">
    <property type="term" value="C:membrane"/>
    <property type="evidence" value="ECO:0007669"/>
    <property type="project" value="UniProtKB-SubCell"/>
</dbReference>
<evidence type="ECO:0008006" key="8">
    <source>
        <dbReference type="Google" id="ProtNLM"/>
    </source>
</evidence>
<evidence type="ECO:0000256" key="5">
    <source>
        <dbReference type="SAM" id="Phobius"/>
    </source>
</evidence>
<feature type="transmembrane region" description="Helical" evidence="5">
    <location>
        <begin position="12"/>
        <end position="31"/>
    </location>
</feature>
<reference evidence="6" key="1">
    <citation type="submission" date="2022-07" db="EMBL/GenBank/DDBJ databases">
        <title>Fungi with potential for degradation of polypropylene.</title>
        <authorList>
            <person name="Gostincar C."/>
        </authorList>
    </citation>
    <scope>NUCLEOTIDE SEQUENCE</scope>
    <source>
        <strain evidence="6">EXF-13308</strain>
    </source>
</reference>
<dbReference type="InterPro" id="IPR023352">
    <property type="entry name" value="MAPEG-like_dom_sf"/>
</dbReference>
<accession>A0AA38RF07</accession>
<protein>
    <recommendedName>
        <fullName evidence="8">MAPEG family protein</fullName>
    </recommendedName>
</protein>
<sequence length="154" mass="16765">MASIFDLSKPTLSFYSVPVAFLLIMVPHSYATSLAGKAYDLANPRMIEEFAAKDEKIDKVTLRRIRRANAAQDNGFESLGMYAGGIVAANAAGVLPATVNSLALAYLAVRVVYNFVYVILQDNRKFAPLRSLMWITSVGIMFALWIKAGNAAAL</sequence>